<accession>A0A4Y5TR14</accession>
<proteinExistence type="predicted"/>
<reference evidence="1 2" key="1">
    <citation type="submission" date="2019-05" db="EMBL/GenBank/DDBJ databases">
        <authorList>
            <person name="Karczewska-Golec J."/>
            <person name="Decewicz P."/>
            <person name="Golec P."/>
        </authorList>
    </citation>
    <scope>NUCLEOTIDE SEQUENCE [LARGE SCALE GENOMIC DNA]</scope>
</reference>
<evidence type="ECO:0000313" key="2">
    <source>
        <dbReference type="Proteomes" id="UP000315813"/>
    </source>
</evidence>
<organism evidence="1 2">
    <name type="scientific">Bordetella phage vB_BbrP_BB8</name>
    <dbReference type="NCBI Taxonomy" id="2587820"/>
    <lineage>
        <taxon>Viruses</taxon>
        <taxon>Duplodnaviria</taxon>
        <taxon>Heunggongvirae</taxon>
        <taxon>Uroviricota</taxon>
        <taxon>Caudoviricetes</taxon>
        <taxon>Autographivirales</taxon>
        <taxon>Autographivirales incertae sedis</taxon>
        <taxon>Vistulavirus</taxon>
        <taxon>Vistulavirus BB8</taxon>
    </lineage>
</organism>
<dbReference type="EMBL" id="MK984681">
    <property type="protein sequence ID" value="QDB71030.1"/>
    <property type="molecule type" value="Genomic_DNA"/>
</dbReference>
<sequence length="104" mass="11473">MTDTRASEQELGLTHKEFAQWCRLILQGVPLLDKEGRAVLKEDGQPWLVPPSPAHMNVIRQFLKDNSIEAAVIPGFGDASGKDLSDLPTFDDDGTVIPFKANQK</sequence>
<protein>
    <submittedName>
        <fullName evidence="1">Uncharacterized protein</fullName>
    </submittedName>
</protein>
<gene>
    <name evidence="1" type="ORF">bb8_p55</name>
</gene>
<dbReference type="InterPro" id="IPR024345">
    <property type="entry name" value="DNA_matur_Phage_T7-like"/>
</dbReference>
<keyword evidence="2" id="KW-1185">Reference proteome</keyword>
<dbReference type="Pfam" id="PF11123">
    <property type="entry name" value="DNA_Packaging_2"/>
    <property type="match status" value="1"/>
</dbReference>
<dbReference type="Proteomes" id="UP000315813">
    <property type="component" value="Segment"/>
</dbReference>
<name>A0A4Y5TR14_9CAUD</name>
<evidence type="ECO:0000313" key="1">
    <source>
        <dbReference type="EMBL" id="QDB71030.1"/>
    </source>
</evidence>